<organism evidence="2 3">
    <name type="scientific">Nitrosomonas aestuarii</name>
    <dbReference type="NCBI Taxonomy" id="52441"/>
    <lineage>
        <taxon>Bacteria</taxon>
        <taxon>Pseudomonadati</taxon>
        <taxon>Pseudomonadota</taxon>
        <taxon>Betaproteobacteria</taxon>
        <taxon>Nitrosomonadales</taxon>
        <taxon>Nitrosomonadaceae</taxon>
        <taxon>Nitrosomonas</taxon>
    </lineage>
</organism>
<keyword evidence="1" id="KW-1133">Transmembrane helix</keyword>
<accession>A0A1I4CDD9</accession>
<name>A0A1I4CDD9_9PROT</name>
<protein>
    <submittedName>
        <fullName evidence="2">Uncharacterized protein</fullName>
    </submittedName>
</protein>
<keyword evidence="1" id="KW-0812">Transmembrane</keyword>
<gene>
    <name evidence="2" type="ORF">SAMN05216302_101532</name>
</gene>
<dbReference type="Proteomes" id="UP000199533">
    <property type="component" value="Unassembled WGS sequence"/>
</dbReference>
<keyword evidence="3" id="KW-1185">Reference proteome</keyword>
<dbReference type="AlphaFoldDB" id="A0A1I4CDD9"/>
<proteinExistence type="predicted"/>
<evidence type="ECO:0000313" key="3">
    <source>
        <dbReference type="Proteomes" id="UP000199533"/>
    </source>
</evidence>
<reference evidence="3" key="1">
    <citation type="submission" date="2016-10" db="EMBL/GenBank/DDBJ databases">
        <authorList>
            <person name="Varghese N."/>
            <person name="Submissions S."/>
        </authorList>
    </citation>
    <scope>NUCLEOTIDE SEQUENCE [LARGE SCALE GENOMIC DNA]</scope>
    <source>
        <strain evidence="3">Nm69</strain>
    </source>
</reference>
<evidence type="ECO:0000256" key="1">
    <source>
        <dbReference type="SAM" id="Phobius"/>
    </source>
</evidence>
<sequence length="35" mass="4295">MHGLQKYSRYIFLTGFMIFFLTLYPQVIKVQQRVQ</sequence>
<dbReference type="STRING" id="52441.SAMN05216302_101532"/>
<dbReference type="EMBL" id="FOSP01000015">
    <property type="protein sequence ID" value="SFK78347.1"/>
    <property type="molecule type" value="Genomic_DNA"/>
</dbReference>
<evidence type="ECO:0000313" key="2">
    <source>
        <dbReference type="EMBL" id="SFK78347.1"/>
    </source>
</evidence>
<feature type="transmembrane region" description="Helical" evidence="1">
    <location>
        <begin position="7"/>
        <end position="27"/>
    </location>
</feature>
<keyword evidence="1" id="KW-0472">Membrane</keyword>